<dbReference type="PANTHER" id="PTHR43383">
    <property type="entry name" value="NODULIN 6"/>
    <property type="match status" value="1"/>
</dbReference>
<dbReference type="SUPFAM" id="SSF51556">
    <property type="entry name" value="Metallo-dependent hydrolases"/>
    <property type="match status" value="1"/>
</dbReference>
<gene>
    <name evidence="2" type="ORF">CXR34_12060</name>
</gene>
<evidence type="ECO:0000313" key="3">
    <source>
        <dbReference type="Proteomes" id="UP000233276"/>
    </source>
</evidence>
<dbReference type="AlphaFoldDB" id="A0A2K9DP08"/>
<dbReference type="InterPro" id="IPR006680">
    <property type="entry name" value="Amidohydro-rel"/>
</dbReference>
<dbReference type="RefSeq" id="WP_101306517.1">
    <property type="nucleotide sequence ID" value="NZ_CP025299.1"/>
</dbReference>
<dbReference type="Proteomes" id="UP000233276">
    <property type="component" value="Chromosome"/>
</dbReference>
<feature type="domain" description="Amidohydrolase-related" evidence="1">
    <location>
        <begin position="235"/>
        <end position="388"/>
    </location>
</feature>
<dbReference type="Gene3D" id="3.20.20.140">
    <property type="entry name" value="Metal-dependent hydrolases"/>
    <property type="match status" value="1"/>
</dbReference>
<accession>A0A2K9DP08</accession>
<dbReference type="EMBL" id="CP025299">
    <property type="protein sequence ID" value="AUG30108.1"/>
    <property type="molecule type" value="Genomic_DNA"/>
</dbReference>
<dbReference type="KEGG" id="mhos:CXR34_12060"/>
<dbReference type="Pfam" id="PF04909">
    <property type="entry name" value="Amidohydro_2"/>
    <property type="match status" value="1"/>
</dbReference>
<proteinExistence type="predicted"/>
<evidence type="ECO:0000259" key="1">
    <source>
        <dbReference type="Pfam" id="PF04909"/>
    </source>
</evidence>
<evidence type="ECO:0000313" key="2">
    <source>
        <dbReference type="EMBL" id="AUG30108.1"/>
    </source>
</evidence>
<dbReference type="GO" id="GO:0016787">
    <property type="term" value="F:hydrolase activity"/>
    <property type="evidence" value="ECO:0007669"/>
    <property type="project" value="InterPro"/>
</dbReference>
<organism evidence="2 3">
    <name type="scientific">Microbacterium hominis</name>
    <dbReference type="NCBI Taxonomy" id="162426"/>
    <lineage>
        <taxon>Bacteria</taxon>
        <taxon>Bacillati</taxon>
        <taxon>Actinomycetota</taxon>
        <taxon>Actinomycetes</taxon>
        <taxon>Micrococcales</taxon>
        <taxon>Microbacteriaceae</taxon>
        <taxon>Microbacterium</taxon>
    </lineage>
</organism>
<reference evidence="2 3" key="1">
    <citation type="submission" date="2017-12" db="EMBL/GenBank/DDBJ databases">
        <title>Isolation and characterization of estrogens degradatiion strain Microbacterium hominis SJTG1.</title>
        <authorList>
            <person name="Xiong W."/>
            <person name="Yin C."/>
            <person name="Zheng D."/>
            <person name="Liang R."/>
        </authorList>
    </citation>
    <scope>NUCLEOTIDE SEQUENCE [LARGE SCALE GENOMIC DNA]</scope>
    <source>
        <strain evidence="2 3">SJTG1</strain>
    </source>
</reference>
<dbReference type="InterPro" id="IPR032466">
    <property type="entry name" value="Metal_Hydrolase"/>
</dbReference>
<dbReference type="PANTHER" id="PTHR43383:SF2">
    <property type="entry name" value="AMIDOHYDROLASE 2 FAMILY PROTEIN"/>
    <property type="match status" value="1"/>
</dbReference>
<sequence>MTTLTYTAGVPAIDHHSHAGYVRPGEELEGIDALERENAMGHVEAQLPVDVFDAFVAARGRHDGAELDRLDREHGIRALFEESIAFQATTVHAVALADGSRALYGDIPHAEQVRMSAERRRADFPGLYGQALELSHTAAVLTDIPWIDSALWPHAQYKPVARIDPYLYPFGHPPFRRRGSDSPRFQRVFASILADLLSAQGLASPPATLGEYVAFVRSSIIRRQESGFVGLKIASAYVRSLHFVRRSREEATAAYEQLRTDPAALQGEAHTIVADFLVFAIAELAVERELPVQIHTGMGHAEPGLLLTGADPRNLEPLLSDPALNRLRVILIHGGYPYTSYLAAIAQAHGNVYVDYSWMPYLHHHALERMLQEWLELLPANKIMFGTDTGQPEFHVAATARGRLLLDRALAAGVSDRLWSTTQAEWLAGRVLNENLCRVYGLEAP</sequence>
<protein>
    <recommendedName>
        <fullName evidence="1">Amidohydrolase-related domain-containing protein</fullName>
    </recommendedName>
</protein>
<name>A0A2K9DP08_9MICO</name>